<reference evidence="5 6" key="1">
    <citation type="submission" date="2020-07" db="EMBL/GenBank/DDBJ databases">
        <title>Sequencing the genomes of 1000 actinobacteria strains.</title>
        <authorList>
            <person name="Klenk H.-P."/>
        </authorList>
    </citation>
    <scope>NUCLEOTIDE SEQUENCE [LARGE SCALE GENOMIC DNA]</scope>
    <source>
        <strain evidence="5 6">DSM 45975</strain>
    </source>
</reference>
<dbReference type="PANTHER" id="PTHR12526">
    <property type="entry name" value="GLYCOSYLTRANSFERASE"/>
    <property type="match status" value="1"/>
</dbReference>
<dbReference type="Pfam" id="PF13439">
    <property type="entry name" value="Glyco_transf_4"/>
    <property type="match status" value="1"/>
</dbReference>
<protein>
    <submittedName>
        <fullName evidence="5">Glycosyltransferase involved in cell wall biosynthesis</fullName>
    </submittedName>
</protein>
<accession>A0A839E089</accession>
<evidence type="ECO:0000256" key="1">
    <source>
        <dbReference type="ARBA" id="ARBA00022676"/>
    </source>
</evidence>
<proteinExistence type="predicted"/>
<name>A0A839E089_9PSEU</name>
<dbReference type="PANTHER" id="PTHR12526:SF636">
    <property type="entry name" value="BLL3647 PROTEIN"/>
    <property type="match status" value="1"/>
</dbReference>
<dbReference type="Pfam" id="PF00534">
    <property type="entry name" value="Glycos_transf_1"/>
    <property type="match status" value="1"/>
</dbReference>
<feature type="domain" description="Glycosyl transferase family 1" evidence="3">
    <location>
        <begin position="193"/>
        <end position="355"/>
    </location>
</feature>
<sequence>MTRRRRQVATVITRLEGGAGVLALRGARALDAASHRVTIITGSGGRLLREAASCGLETVVEPALCAPIAPWHDLKALRNLTTLFARRGFDVVHTHCAKAGAVGRLAAHRTGVPRIVHTFHGFPFHPFQSALRHRGYIAVERGLGSITDLALGVGAGVTVEAVRRALVPPERIRTIGVAVDPEAPEATDPARRSARRALDVPEATTVVGAVGRVTYQKAPEDFVHALRALARSNVMGVWVGGGELAGEVRRLAARVLPRGSLLITGDRTDVTELLPAFDVFALPSRYEGLPLAVVEAMVSGVPVVATAVNAVSDAVLPGETGLLVPPGRPDLLAGAVAHLLDHPHEAARMAAAARARVRPHHTASTLAEALTAAYQPVFTPHVNAA</sequence>
<organism evidence="5 6">
    <name type="scientific">Halosaccharopolyspora lacisalsi</name>
    <dbReference type="NCBI Taxonomy" id="1000566"/>
    <lineage>
        <taxon>Bacteria</taxon>
        <taxon>Bacillati</taxon>
        <taxon>Actinomycetota</taxon>
        <taxon>Actinomycetes</taxon>
        <taxon>Pseudonocardiales</taxon>
        <taxon>Pseudonocardiaceae</taxon>
        <taxon>Halosaccharopolyspora</taxon>
    </lineage>
</organism>
<keyword evidence="2 5" id="KW-0808">Transferase</keyword>
<dbReference type="SUPFAM" id="SSF53756">
    <property type="entry name" value="UDP-Glycosyltransferase/glycogen phosphorylase"/>
    <property type="match status" value="1"/>
</dbReference>
<dbReference type="Proteomes" id="UP000569329">
    <property type="component" value="Unassembled WGS sequence"/>
</dbReference>
<dbReference type="Gene3D" id="3.40.50.2000">
    <property type="entry name" value="Glycogen Phosphorylase B"/>
    <property type="match status" value="2"/>
</dbReference>
<feature type="domain" description="Glycosyltransferase subfamily 4-like N-terminal" evidence="4">
    <location>
        <begin position="17"/>
        <end position="182"/>
    </location>
</feature>
<dbReference type="AlphaFoldDB" id="A0A839E089"/>
<evidence type="ECO:0000256" key="2">
    <source>
        <dbReference type="ARBA" id="ARBA00022679"/>
    </source>
</evidence>
<evidence type="ECO:0000259" key="4">
    <source>
        <dbReference type="Pfam" id="PF13439"/>
    </source>
</evidence>
<evidence type="ECO:0000259" key="3">
    <source>
        <dbReference type="Pfam" id="PF00534"/>
    </source>
</evidence>
<dbReference type="GO" id="GO:0016757">
    <property type="term" value="F:glycosyltransferase activity"/>
    <property type="evidence" value="ECO:0007669"/>
    <property type="project" value="UniProtKB-KW"/>
</dbReference>
<gene>
    <name evidence="5" type="ORF">FHX42_001735</name>
</gene>
<evidence type="ECO:0000313" key="6">
    <source>
        <dbReference type="Proteomes" id="UP000569329"/>
    </source>
</evidence>
<keyword evidence="6" id="KW-1185">Reference proteome</keyword>
<keyword evidence="1" id="KW-0328">Glycosyltransferase</keyword>
<dbReference type="RefSeq" id="WP_328795977.1">
    <property type="nucleotide sequence ID" value="NZ_JACGWZ010000002.1"/>
</dbReference>
<comment type="caution">
    <text evidence="5">The sequence shown here is derived from an EMBL/GenBank/DDBJ whole genome shotgun (WGS) entry which is preliminary data.</text>
</comment>
<dbReference type="InterPro" id="IPR028098">
    <property type="entry name" value="Glyco_trans_4-like_N"/>
</dbReference>
<dbReference type="InterPro" id="IPR001296">
    <property type="entry name" value="Glyco_trans_1"/>
</dbReference>
<dbReference type="EMBL" id="JACGWZ010000002">
    <property type="protein sequence ID" value="MBA8824388.1"/>
    <property type="molecule type" value="Genomic_DNA"/>
</dbReference>
<evidence type="ECO:0000313" key="5">
    <source>
        <dbReference type="EMBL" id="MBA8824388.1"/>
    </source>
</evidence>